<gene>
    <name evidence="1" type="ORF">MKS88_001267</name>
</gene>
<accession>A0ACB9YDU7</accession>
<dbReference type="Proteomes" id="UP001056978">
    <property type="component" value="Chromosome 4"/>
</dbReference>
<proteinExistence type="predicted"/>
<protein>
    <submittedName>
        <fullName evidence="1">Uncharacterized protein</fullName>
    </submittedName>
</protein>
<name>A0ACB9YDU7_PLABR</name>
<reference evidence="1" key="1">
    <citation type="submission" date="2022-06" db="EMBL/GenBank/DDBJ databases">
        <title>The First Complete Genome of the Simian Malaria Parasite Plasmodium brasilianum.</title>
        <authorList>
            <person name="Bajic M."/>
            <person name="Ravishankar S."/>
        </authorList>
    </citation>
    <scope>NUCLEOTIDE SEQUENCE</scope>
    <source>
        <strain evidence="1">Bolivian I</strain>
    </source>
</reference>
<evidence type="ECO:0000313" key="1">
    <source>
        <dbReference type="EMBL" id="KAI4840538.1"/>
    </source>
</evidence>
<sequence>MRSTCENVNKIYKFYIQNYEKCEKNHQLAFCEELNDFKEAYNSKKGKFTPVKTLLHSCLQRKKINEINKIEKEKTECLENILEEVNGDCEGSLHNIGYQSKRDT</sequence>
<evidence type="ECO:0000313" key="2">
    <source>
        <dbReference type="Proteomes" id="UP001056978"/>
    </source>
</evidence>
<dbReference type="EMBL" id="CM043772">
    <property type="protein sequence ID" value="KAI4840538.1"/>
    <property type="molecule type" value="Genomic_DNA"/>
</dbReference>
<organism evidence="1 2">
    <name type="scientific">Plasmodium brasilianum</name>
    <dbReference type="NCBI Taxonomy" id="5824"/>
    <lineage>
        <taxon>Eukaryota</taxon>
        <taxon>Sar</taxon>
        <taxon>Alveolata</taxon>
        <taxon>Apicomplexa</taxon>
        <taxon>Aconoidasida</taxon>
        <taxon>Haemosporida</taxon>
        <taxon>Plasmodiidae</taxon>
        <taxon>Plasmodium</taxon>
        <taxon>Plasmodium (Plasmodium)</taxon>
    </lineage>
</organism>
<keyword evidence="2" id="KW-1185">Reference proteome</keyword>
<comment type="caution">
    <text evidence="1">The sequence shown here is derived from an EMBL/GenBank/DDBJ whole genome shotgun (WGS) entry which is preliminary data.</text>
</comment>